<dbReference type="PANTHER" id="PTHR43135">
    <property type="entry name" value="ALPHA-D-RIBOSE 1-METHYLPHOSPHONATE 5-TRIPHOSPHATE DIPHOSPHATASE"/>
    <property type="match status" value="1"/>
</dbReference>
<proteinExistence type="predicted"/>
<dbReference type="Gene3D" id="2.30.40.10">
    <property type="entry name" value="Urease, subunit C, domain 1"/>
    <property type="match status" value="1"/>
</dbReference>
<feature type="domain" description="Amidohydrolase-related" evidence="1">
    <location>
        <begin position="61"/>
        <end position="199"/>
    </location>
</feature>
<evidence type="ECO:0000313" key="2">
    <source>
        <dbReference type="EMBL" id="SVC71401.1"/>
    </source>
</evidence>
<accession>A0A382PHK8</accession>
<gene>
    <name evidence="2" type="ORF">METZ01_LOCUS324255</name>
</gene>
<protein>
    <recommendedName>
        <fullName evidence="1">Amidohydrolase-related domain-containing protein</fullName>
    </recommendedName>
</protein>
<dbReference type="SUPFAM" id="SSF51338">
    <property type="entry name" value="Composite domain of metallo-dependent hydrolases"/>
    <property type="match status" value="1"/>
</dbReference>
<dbReference type="Pfam" id="PF01979">
    <property type="entry name" value="Amidohydro_1"/>
    <property type="match status" value="1"/>
</dbReference>
<dbReference type="GO" id="GO:0016810">
    <property type="term" value="F:hydrolase activity, acting on carbon-nitrogen (but not peptide) bonds"/>
    <property type="evidence" value="ECO:0007669"/>
    <property type="project" value="InterPro"/>
</dbReference>
<dbReference type="AlphaFoldDB" id="A0A382PHK8"/>
<dbReference type="PANTHER" id="PTHR43135:SF3">
    <property type="entry name" value="ALPHA-D-RIBOSE 1-METHYLPHOSPHONATE 5-TRIPHOSPHATE DIPHOSPHATASE"/>
    <property type="match status" value="1"/>
</dbReference>
<dbReference type="InterPro" id="IPR032466">
    <property type="entry name" value="Metal_Hydrolase"/>
</dbReference>
<dbReference type="EMBL" id="UINC01106616">
    <property type="protein sequence ID" value="SVC71401.1"/>
    <property type="molecule type" value="Genomic_DNA"/>
</dbReference>
<feature type="non-terminal residue" evidence="2">
    <location>
        <position position="203"/>
    </location>
</feature>
<dbReference type="InterPro" id="IPR051781">
    <property type="entry name" value="Metallo-dep_Hydrolase"/>
</dbReference>
<dbReference type="SUPFAM" id="SSF51556">
    <property type="entry name" value="Metallo-dependent hydrolases"/>
    <property type="match status" value="1"/>
</dbReference>
<organism evidence="2">
    <name type="scientific">marine metagenome</name>
    <dbReference type="NCBI Taxonomy" id="408172"/>
    <lineage>
        <taxon>unclassified sequences</taxon>
        <taxon>metagenomes</taxon>
        <taxon>ecological metagenomes</taxon>
    </lineage>
</organism>
<dbReference type="InterPro" id="IPR006680">
    <property type="entry name" value="Amidohydro-rel"/>
</dbReference>
<dbReference type="Gene3D" id="3.20.20.140">
    <property type="entry name" value="Metal-dependent hydrolases"/>
    <property type="match status" value="1"/>
</dbReference>
<sequence length="203" mass="21982">MTISAITLINTKAVIDGTGSKPMENVTVVLEGAIIKAIQPRGQISLPTGYNPRILDFPDGYLLPGLVDVHTHLMFGGWSKHYEEVITGDSDEISLLRASKNALTHLRCGVTTLRDNGSRNKVTFDLREGALRGYATTPRLFLCGRPVTLTGGHFHWCNQEADGVVGVRSAVRQLVKDGADHIKIMAAGGGTTITDNRRPSYTV</sequence>
<reference evidence="2" key="1">
    <citation type="submission" date="2018-05" db="EMBL/GenBank/DDBJ databases">
        <authorList>
            <person name="Lanie J.A."/>
            <person name="Ng W.-L."/>
            <person name="Kazmierczak K.M."/>
            <person name="Andrzejewski T.M."/>
            <person name="Davidsen T.M."/>
            <person name="Wayne K.J."/>
            <person name="Tettelin H."/>
            <person name="Glass J.I."/>
            <person name="Rusch D."/>
            <person name="Podicherti R."/>
            <person name="Tsui H.-C.T."/>
            <person name="Winkler M.E."/>
        </authorList>
    </citation>
    <scope>NUCLEOTIDE SEQUENCE</scope>
</reference>
<name>A0A382PHK8_9ZZZZ</name>
<evidence type="ECO:0000259" key="1">
    <source>
        <dbReference type="Pfam" id="PF01979"/>
    </source>
</evidence>
<dbReference type="InterPro" id="IPR011059">
    <property type="entry name" value="Metal-dep_hydrolase_composite"/>
</dbReference>